<dbReference type="PIRSF" id="PIRSF019083">
    <property type="entry name" value="UCP019083_VanZ"/>
    <property type="match status" value="1"/>
</dbReference>
<dbReference type="NCBIfam" id="NF037970">
    <property type="entry name" value="vanZ_1"/>
    <property type="match status" value="1"/>
</dbReference>
<dbReference type="RefSeq" id="WP_106839219.1">
    <property type="nucleotide sequence ID" value="NZ_JBCNIW010000053.1"/>
</dbReference>
<dbReference type="AlphaFoldDB" id="A0A2P7V7Z9"/>
<dbReference type="OrthoDB" id="291892at2"/>
<dbReference type="EMBL" id="PXZM01000020">
    <property type="protein sequence ID" value="PSJ95349.1"/>
    <property type="molecule type" value="Genomic_DNA"/>
</dbReference>
<dbReference type="Pfam" id="PF04892">
    <property type="entry name" value="VanZ"/>
    <property type="match status" value="1"/>
</dbReference>
<gene>
    <name evidence="3" type="ORF">C7R93_13060</name>
</gene>
<feature type="transmembrane region" description="Helical" evidence="1">
    <location>
        <begin position="75"/>
        <end position="94"/>
    </location>
</feature>
<feature type="transmembrane region" description="Helical" evidence="1">
    <location>
        <begin position="140"/>
        <end position="158"/>
    </location>
</feature>
<feature type="transmembrane region" description="Helical" evidence="1">
    <location>
        <begin position="101"/>
        <end position="120"/>
    </location>
</feature>
<keyword evidence="4" id="KW-1185">Reference proteome</keyword>
<organism evidence="3 4">
    <name type="scientific">Brevibacillus fortis</name>
    <dbReference type="NCBI Taxonomy" id="2126352"/>
    <lineage>
        <taxon>Bacteria</taxon>
        <taxon>Bacillati</taxon>
        <taxon>Bacillota</taxon>
        <taxon>Bacilli</taxon>
        <taxon>Bacillales</taxon>
        <taxon>Paenibacillaceae</taxon>
        <taxon>Brevibacillus</taxon>
    </lineage>
</organism>
<name>A0A2P7V7Z9_9BACL</name>
<reference evidence="3 4" key="1">
    <citation type="submission" date="2018-03" db="EMBL/GenBank/DDBJ databases">
        <title>Brevisbacillus phylogenomics.</title>
        <authorList>
            <person name="Dunlap C."/>
        </authorList>
    </citation>
    <scope>NUCLEOTIDE SEQUENCE [LARGE SCALE GENOMIC DNA]</scope>
    <source>
        <strain evidence="3 4">NRRL NRS-1210</strain>
    </source>
</reference>
<protein>
    <submittedName>
        <fullName evidence="3">VanZ family protein</fullName>
    </submittedName>
</protein>
<keyword evidence="1" id="KW-0472">Membrane</keyword>
<evidence type="ECO:0000313" key="3">
    <source>
        <dbReference type="EMBL" id="PSJ95349.1"/>
    </source>
</evidence>
<evidence type="ECO:0000313" key="4">
    <source>
        <dbReference type="Proteomes" id="UP000240419"/>
    </source>
</evidence>
<accession>A0A2P7V7Z9</accession>
<proteinExistence type="predicted"/>
<dbReference type="InterPro" id="IPR006976">
    <property type="entry name" value="VanZ-like"/>
</dbReference>
<keyword evidence="1" id="KW-1133">Transmembrane helix</keyword>
<comment type="caution">
    <text evidence="3">The sequence shown here is derived from an EMBL/GenBank/DDBJ whole genome shotgun (WGS) entry which is preliminary data.</text>
</comment>
<dbReference type="Proteomes" id="UP000240419">
    <property type="component" value="Unassembled WGS sequence"/>
</dbReference>
<dbReference type="InterPro" id="IPR016747">
    <property type="entry name" value="Phosphotransbutyrylase"/>
</dbReference>
<evidence type="ECO:0000256" key="1">
    <source>
        <dbReference type="SAM" id="Phobius"/>
    </source>
</evidence>
<evidence type="ECO:0000259" key="2">
    <source>
        <dbReference type="Pfam" id="PF04892"/>
    </source>
</evidence>
<feature type="domain" description="VanZ-like" evidence="2">
    <location>
        <begin position="11"/>
        <end position="153"/>
    </location>
</feature>
<keyword evidence="1" id="KW-0812">Transmembrane</keyword>
<sequence>MRRYRKVWDYLLLTVILLGLFISSSQPYAKQDMRGTIDKLVDEQSLQDRLGDITIPYAGREVSLEEKGAAGFIEFFIRKGTHFAVFALLAFSWYRVFSQHLSFGQALPWSGFLSVMTAVLDEWHQTFTPDRTGMVQDVLLDASGSVTMLLIIALNYLYSRRAYRYKM</sequence>